<sequence>MITEAYNEKYRPQYHFTPPAMWMNDPNGMVYFQGEYHLFYQYHPEGITWGPMHWGHAVSTDLVHWEHLSIALKPDHNGFIFSGSAVVDWSDTSGFFSGQPGLVAMFTHADQYPESERPRQRQSLAYSADKGRTWVMYEGNPVLCNEQITDFRDPKVFWYTAGGHWVMVVAAGDRIQMYTSSNLKDWTYASEFGAAEGSHDGVWECPDLIELPVEGKDGISKWVLIVSIGDHPELPEGSRTQYFIGSFNGYSFMSESSDNSVLWLDYGRDNYAGVTWSDAHRDKQEKIFIGWMSNWKYANQTPTSTWRSAMTIPRELMLRETETGIRLVQTPIPELQKLRLHEQAVHQKNITISPGENPLEDMNGVTYELVCEMELGDASEVGFKLRTSPQEETVIGYQTASQTLYVDRSKSGESSFHHAFPCRHEVQVQPKKGRILFHIYVDHSSIEVFVNEGEVVITDQIFPNPASTGAELYVYGGESRVVSLSYFPLQSMYSFVTA</sequence>
<evidence type="ECO:0000313" key="7">
    <source>
        <dbReference type="EMBL" id="UJF32394.1"/>
    </source>
</evidence>
<dbReference type="GO" id="GO:0016787">
    <property type="term" value="F:hydrolase activity"/>
    <property type="evidence" value="ECO:0007669"/>
    <property type="project" value="UniProtKB-KW"/>
</dbReference>
<proteinExistence type="inferred from homology"/>
<evidence type="ECO:0000259" key="6">
    <source>
        <dbReference type="Pfam" id="PF08244"/>
    </source>
</evidence>
<dbReference type="EMBL" id="CP090978">
    <property type="protein sequence ID" value="UJF32394.1"/>
    <property type="molecule type" value="Genomic_DNA"/>
</dbReference>
<dbReference type="InterPro" id="IPR013320">
    <property type="entry name" value="ConA-like_dom_sf"/>
</dbReference>
<evidence type="ECO:0000256" key="2">
    <source>
        <dbReference type="ARBA" id="ARBA00022801"/>
    </source>
</evidence>
<dbReference type="PANTHER" id="PTHR42800:SF1">
    <property type="entry name" value="EXOINULINASE INUD (AFU_ORTHOLOGUE AFUA_5G00480)"/>
    <property type="match status" value="1"/>
</dbReference>
<dbReference type="InterPro" id="IPR018053">
    <property type="entry name" value="Glyco_hydro_32_AS"/>
</dbReference>
<keyword evidence="2 4" id="KW-0378">Hydrolase</keyword>
<dbReference type="Gene3D" id="2.60.120.560">
    <property type="entry name" value="Exo-inulinase, domain 1"/>
    <property type="match status" value="1"/>
</dbReference>
<gene>
    <name evidence="7" type="ORF">L0M14_22245</name>
</gene>
<dbReference type="PROSITE" id="PS00609">
    <property type="entry name" value="GLYCOSYL_HYDROL_F32"/>
    <property type="match status" value="1"/>
</dbReference>
<evidence type="ECO:0000313" key="8">
    <source>
        <dbReference type="Proteomes" id="UP001649230"/>
    </source>
</evidence>
<dbReference type="SUPFAM" id="SSF49899">
    <property type="entry name" value="Concanavalin A-like lectins/glucanases"/>
    <property type="match status" value="1"/>
</dbReference>
<protein>
    <submittedName>
        <fullName evidence="7">Glycoside hydrolase family 32 protein</fullName>
    </submittedName>
</protein>
<reference evidence="7 8" key="1">
    <citation type="journal article" date="2024" name="Int. J. Syst. Evol. Microbiol.">
        <title>Paenibacillus hexagrammi sp. nov., a novel bacterium isolated from the gut content of Hexagrammos agrammus.</title>
        <authorList>
            <person name="Jung H.K."/>
            <person name="Kim D.G."/>
            <person name="Zin H."/>
            <person name="Park J."/>
            <person name="Jung H."/>
            <person name="Kim Y.O."/>
            <person name="Kong H.J."/>
            <person name="Kim J.W."/>
            <person name="Kim Y.S."/>
        </authorList>
    </citation>
    <scope>NUCLEOTIDE SEQUENCE [LARGE SCALE GENOMIC DNA]</scope>
    <source>
        <strain evidence="7 8">YPD9-1</strain>
    </source>
</reference>
<dbReference type="RefSeq" id="WP_235118738.1">
    <property type="nucleotide sequence ID" value="NZ_CP090978.1"/>
</dbReference>
<dbReference type="InterPro" id="IPR013189">
    <property type="entry name" value="Glyco_hydro_32_C"/>
</dbReference>
<comment type="similarity">
    <text evidence="1 4">Belongs to the glycosyl hydrolase 32 family.</text>
</comment>
<dbReference type="Pfam" id="PF08244">
    <property type="entry name" value="Glyco_hydro_32C"/>
    <property type="match status" value="1"/>
</dbReference>
<dbReference type="SUPFAM" id="SSF75005">
    <property type="entry name" value="Arabinanase/levansucrase/invertase"/>
    <property type="match status" value="1"/>
</dbReference>
<dbReference type="Pfam" id="PF00251">
    <property type="entry name" value="Glyco_hydro_32N"/>
    <property type="match status" value="1"/>
</dbReference>
<feature type="domain" description="Glycosyl hydrolase family 32 C-terminal" evidence="6">
    <location>
        <begin position="334"/>
        <end position="486"/>
    </location>
</feature>
<organism evidence="7 8">
    <name type="scientific">Paenibacillus hexagrammi</name>
    <dbReference type="NCBI Taxonomy" id="2908839"/>
    <lineage>
        <taxon>Bacteria</taxon>
        <taxon>Bacillati</taxon>
        <taxon>Bacillota</taxon>
        <taxon>Bacilli</taxon>
        <taxon>Bacillales</taxon>
        <taxon>Paenibacillaceae</taxon>
        <taxon>Paenibacillus</taxon>
    </lineage>
</organism>
<dbReference type="PANTHER" id="PTHR42800">
    <property type="entry name" value="EXOINULINASE INUD (AFU_ORTHOLOGUE AFUA_5G00480)"/>
    <property type="match status" value="1"/>
</dbReference>
<accession>A0ABY3SGT7</accession>
<dbReference type="Proteomes" id="UP001649230">
    <property type="component" value="Chromosome"/>
</dbReference>
<evidence type="ECO:0000256" key="3">
    <source>
        <dbReference type="ARBA" id="ARBA00023295"/>
    </source>
</evidence>
<dbReference type="CDD" id="cd18622">
    <property type="entry name" value="GH32_Inu-like"/>
    <property type="match status" value="1"/>
</dbReference>
<dbReference type="InterPro" id="IPR001362">
    <property type="entry name" value="Glyco_hydro_32"/>
</dbReference>
<evidence type="ECO:0000256" key="4">
    <source>
        <dbReference type="RuleBase" id="RU362110"/>
    </source>
</evidence>
<dbReference type="InterPro" id="IPR023296">
    <property type="entry name" value="Glyco_hydro_beta-prop_sf"/>
</dbReference>
<keyword evidence="8" id="KW-1185">Reference proteome</keyword>
<keyword evidence="3 4" id="KW-0326">Glycosidase</keyword>
<feature type="domain" description="Glycosyl hydrolase family 32 N-terminal" evidence="5">
    <location>
        <begin position="15"/>
        <end position="331"/>
    </location>
</feature>
<dbReference type="SMART" id="SM00640">
    <property type="entry name" value="Glyco_32"/>
    <property type="match status" value="1"/>
</dbReference>
<evidence type="ECO:0000256" key="1">
    <source>
        <dbReference type="ARBA" id="ARBA00009902"/>
    </source>
</evidence>
<dbReference type="InterPro" id="IPR013148">
    <property type="entry name" value="Glyco_hydro_32_N"/>
</dbReference>
<name>A0ABY3SGT7_9BACL</name>
<dbReference type="Gene3D" id="2.115.10.20">
    <property type="entry name" value="Glycosyl hydrolase domain, family 43"/>
    <property type="match status" value="1"/>
</dbReference>
<evidence type="ECO:0000259" key="5">
    <source>
        <dbReference type="Pfam" id="PF00251"/>
    </source>
</evidence>